<dbReference type="EMBL" id="BNAF01000006">
    <property type="protein sequence ID" value="GHE35399.1"/>
    <property type="molecule type" value="Genomic_DNA"/>
</dbReference>
<sequence>MRKYLIFCISVLGTLGIAGSTATAQIDTVTKATIDQDFVNNVISLNRFEIALASQAMERSSSQDIKQFAQKIVTAHTRTMDELEQAAAAKKLVLPDAIAENQADILKSMGELSGADFDSAFKDVMVKSHQDAIALFELGSGESGIHDPELRTWAGEQIPALKSHLEIAKGLQPTAPESVAEALSVL</sequence>
<evidence type="ECO:0000313" key="3">
    <source>
        <dbReference type="EMBL" id="GHE35399.1"/>
    </source>
</evidence>
<dbReference type="InterPro" id="IPR025419">
    <property type="entry name" value="DUF4142"/>
</dbReference>
<feature type="chain" id="PRO_5047360232" description="DUF4142 domain-containing protein" evidence="1">
    <location>
        <begin position="25"/>
        <end position="186"/>
    </location>
</feature>
<reference evidence="4" key="1">
    <citation type="journal article" date="2019" name="Int. J. Syst. Evol. Microbiol.">
        <title>The Global Catalogue of Microorganisms (GCM) 10K type strain sequencing project: providing services to taxonomists for standard genome sequencing and annotation.</title>
        <authorList>
            <consortium name="The Broad Institute Genomics Platform"/>
            <consortium name="The Broad Institute Genome Sequencing Center for Infectious Disease"/>
            <person name="Wu L."/>
            <person name="Ma J."/>
        </authorList>
    </citation>
    <scope>NUCLEOTIDE SEQUENCE [LARGE SCALE GENOMIC DNA]</scope>
    <source>
        <strain evidence="4">CGMCC 1.12966</strain>
    </source>
</reference>
<feature type="signal peptide" evidence="1">
    <location>
        <begin position="1"/>
        <end position="24"/>
    </location>
</feature>
<evidence type="ECO:0000259" key="2">
    <source>
        <dbReference type="Pfam" id="PF13628"/>
    </source>
</evidence>
<dbReference type="PANTHER" id="PTHR38593">
    <property type="entry name" value="BLR2558 PROTEIN"/>
    <property type="match status" value="1"/>
</dbReference>
<organism evidence="3 4">
    <name type="scientific">Sphingobacterium griseoflavum</name>
    <dbReference type="NCBI Taxonomy" id="1474952"/>
    <lineage>
        <taxon>Bacteria</taxon>
        <taxon>Pseudomonadati</taxon>
        <taxon>Bacteroidota</taxon>
        <taxon>Sphingobacteriia</taxon>
        <taxon>Sphingobacteriales</taxon>
        <taxon>Sphingobacteriaceae</taxon>
        <taxon>Sphingobacterium</taxon>
    </lineage>
</organism>
<dbReference type="Gene3D" id="1.20.1260.10">
    <property type="match status" value="1"/>
</dbReference>
<proteinExistence type="predicted"/>
<dbReference type="PANTHER" id="PTHR38593:SF1">
    <property type="entry name" value="BLR2558 PROTEIN"/>
    <property type="match status" value="1"/>
</dbReference>
<dbReference type="Proteomes" id="UP000620550">
    <property type="component" value="Unassembled WGS sequence"/>
</dbReference>
<dbReference type="Pfam" id="PF13628">
    <property type="entry name" value="DUF4142"/>
    <property type="match status" value="1"/>
</dbReference>
<evidence type="ECO:0000313" key="4">
    <source>
        <dbReference type="Proteomes" id="UP000620550"/>
    </source>
</evidence>
<keyword evidence="4" id="KW-1185">Reference proteome</keyword>
<gene>
    <name evidence="3" type="ORF">GCM10017764_18350</name>
</gene>
<accession>A0ABQ3HZF2</accession>
<keyword evidence="1" id="KW-0732">Signal</keyword>
<dbReference type="InterPro" id="IPR012347">
    <property type="entry name" value="Ferritin-like"/>
</dbReference>
<name>A0ABQ3HZF2_9SPHI</name>
<feature type="domain" description="DUF4142" evidence="2">
    <location>
        <begin position="35"/>
        <end position="171"/>
    </location>
</feature>
<evidence type="ECO:0000256" key="1">
    <source>
        <dbReference type="SAM" id="SignalP"/>
    </source>
</evidence>
<comment type="caution">
    <text evidence="3">The sequence shown here is derived from an EMBL/GenBank/DDBJ whole genome shotgun (WGS) entry which is preliminary data.</text>
</comment>
<dbReference type="RefSeq" id="WP_189626362.1">
    <property type="nucleotide sequence ID" value="NZ_BNAF01000006.1"/>
</dbReference>
<protein>
    <recommendedName>
        <fullName evidence="2">DUF4142 domain-containing protein</fullName>
    </recommendedName>
</protein>